<comment type="caution">
    <text evidence="32">The sequence shown here is derived from an EMBL/GenBank/DDBJ whole genome shotgun (WGS) entry which is preliminary data.</text>
</comment>
<keyword evidence="17" id="KW-0573">Peptidoglycan synthesis</keyword>
<dbReference type="GO" id="GO:0046677">
    <property type="term" value="P:response to antibiotic"/>
    <property type="evidence" value="ECO:0007669"/>
    <property type="project" value="UniProtKB-KW"/>
</dbReference>
<dbReference type="OrthoDB" id="9766909at2"/>
<evidence type="ECO:0000256" key="28">
    <source>
        <dbReference type="SAM" id="Phobius"/>
    </source>
</evidence>
<evidence type="ECO:0000256" key="7">
    <source>
        <dbReference type="ARBA" id="ARBA00022475"/>
    </source>
</evidence>
<dbReference type="InterPro" id="IPR036950">
    <property type="entry name" value="PBP_transglycosylase"/>
</dbReference>
<feature type="transmembrane region" description="Helical" evidence="28">
    <location>
        <begin position="7"/>
        <end position="33"/>
    </location>
</feature>
<dbReference type="InterPro" id="IPR001264">
    <property type="entry name" value="Glyco_trans_51"/>
</dbReference>
<keyword evidence="12" id="KW-0808">Transferase</keyword>
<dbReference type="Gene3D" id="3.40.710.10">
    <property type="entry name" value="DD-peptidase/beta-lactamase superfamily"/>
    <property type="match status" value="2"/>
</dbReference>
<keyword evidence="15" id="KW-0133">Cell shape</keyword>
<evidence type="ECO:0000259" key="30">
    <source>
        <dbReference type="Pfam" id="PF00912"/>
    </source>
</evidence>
<dbReference type="EC" id="2.4.99.28" evidence="24"/>
<evidence type="ECO:0000256" key="6">
    <source>
        <dbReference type="ARBA" id="ARBA00018638"/>
    </source>
</evidence>
<dbReference type="GO" id="GO:0071555">
    <property type="term" value="P:cell wall organization"/>
    <property type="evidence" value="ECO:0007669"/>
    <property type="project" value="UniProtKB-KW"/>
</dbReference>
<dbReference type="Gene3D" id="1.10.3810.10">
    <property type="entry name" value="Biosynthetic peptidoglycan transglycosylase-like"/>
    <property type="match status" value="1"/>
</dbReference>
<keyword evidence="20" id="KW-0046">Antibiotic resistance</keyword>
<evidence type="ECO:0000256" key="13">
    <source>
        <dbReference type="ARBA" id="ARBA00022692"/>
    </source>
</evidence>
<dbReference type="SUPFAM" id="SSF56601">
    <property type="entry name" value="beta-lactamase/transpeptidase-like"/>
    <property type="match status" value="1"/>
</dbReference>
<evidence type="ECO:0000256" key="14">
    <source>
        <dbReference type="ARBA" id="ARBA00022801"/>
    </source>
</evidence>
<comment type="similarity">
    <text evidence="4">In the N-terminal section; belongs to the glycosyltransferase 51 family.</text>
</comment>
<evidence type="ECO:0000256" key="24">
    <source>
        <dbReference type="ARBA" id="ARBA00044770"/>
    </source>
</evidence>
<evidence type="ECO:0000256" key="20">
    <source>
        <dbReference type="ARBA" id="ARBA00023251"/>
    </source>
</evidence>
<keyword evidence="13 28" id="KW-0812">Transmembrane</keyword>
<keyword evidence="14" id="KW-0378">Hydrolase</keyword>
<protein>
    <recommendedName>
        <fullName evidence="6">Penicillin-binding protein 1A</fullName>
        <ecNumber evidence="24">2.4.99.28</ecNumber>
        <ecNumber evidence="5">3.4.16.4</ecNumber>
    </recommendedName>
</protein>
<dbReference type="GO" id="GO:0006508">
    <property type="term" value="P:proteolysis"/>
    <property type="evidence" value="ECO:0007669"/>
    <property type="project" value="UniProtKB-KW"/>
</dbReference>
<keyword evidence="21" id="KW-0511">Multifunctional enzyme</keyword>
<dbReference type="RefSeq" id="WP_148770448.1">
    <property type="nucleotide sequence ID" value="NZ_VSSS01000004.1"/>
</dbReference>
<comment type="subcellular location">
    <subcellularLocation>
        <location evidence="1">Cell inner membrane</location>
        <topology evidence="1">Single-pass type II membrane protein</topology>
    </subcellularLocation>
</comment>
<feature type="domain" description="Penicillin-binding protein OB-like" evidence="31">
    <location>
        <begin position="325"/>
        <end position="448"/>
    </location>
</feature>
<evidence type="ECO:0000256" key="4">
    <source>
        <dbReference type="ARBA" id="ARBA00007739"/>
    </source>
</evidence>
<dbReference type="Pfam" id="PF17092">
    <property type="entry name" value="PCB_OB"/>
    <property type="match status" value="1"/>
</dbReference>
<dbReference type="GO" id="GO:0008360">
    <property type="term" value="P:regulation of cell shape"/>
    <property type="evidence" value="ECO:0007669"/>
    <property type="project" value="UniProtKB-KW"/>
</dbReference>
<evidence type="ECO:0000256" key="10">
    <source>
        <dbReference type="ARBA" id="ARBA00022670"/>
    </source>
</evidence>
<dbReference type="InterPro" id="IPR023346">
    <property type="entry name" value="Lysozyme-like_dom_sf"/>
</dbReference>
<evidence type="ECO:0000256" key="11">
    <source>
        <dbReference type="ARBA" id="ARBA00022676"/>
    </source>
</evidence>
<evidence type="ECO:0000256" key="9">
    <source>
        <dbReference type="ARBA" id="ARBA00022645"/>
    </source>
</evidence>
<evidence type="ECO:0000256" key="18">
    <source>
        <dbReference type="ARBA" id="ARBA00022989"/>
    </source>
</evidence>
<evidence type="ECO:0000256" key="8">
    <source>
        <dbReference type="ARBA" id="ARBA00022519"/>
    </source>
</evidence>
<dbReference type="FunFam" id="3.40.710.10:FF:000041">
    <property type="entry name" value="Penicillin-binding protein 1A"/>
    <property type="match status" value="1"/>
</dbReference>
<evidence type="ECO:0000256" key="12">
    <source>
        <dbReference type="ARBA" id="ARBA00022679"/>
    </source>
</evidence>
<evidence type="ECO:0000256" key="26">
    <source>
        <dbReference type="ARBA" id="ARBA00060592"/>
    </source>
</evidence>
<dbReference type="NCBIfam" id="TIGR02074">
    <property type="entry name" value="PBP_1a_fam"/>
    <property type="match status" value="1"/>
</dbReference>
<gene>
    <name evidence="32" type="ORF">FXB40_01480</name>
</gene>
<evidence type="ECO:0000256" key="25">
    <source>
        <dbReference type="ARBA" id="ARBA00049902"/>
    </source>
</evidence>
<dbReference type="GO" id="GO:0009002">
    <property type="term" value="F:serine-type D-Ala-D-Ala carboxypeptidase activity"/>
    <property type="evidence" value="ECO:0007669"/>
    <property type="project" value="UniProtKB-EC"/>
</dbReference>
<dbReference type="GO" id="GO:0030288">
    <property type="term" value="C:outer membrane-bounded periplasmic space"/>
    <property type="evidence" value="ECO:0007669"/>
    <property type="project" value="TreeGrafter"/>
</dbReference>
<feature type="domain" description="Penicillin-binding protein transpeptidase" evidence="29">
    <location>
        <begin position="450"/>
        <end position="746"/>
    </location>
</feature>
<dbReference type="GO" id="GO:0005886">
    <property type="term" value="C:plasma membrane"/>
    <property type="evidence" value="ECO:0007669"/>
    <property type="project" value="UniProtKB-SubCell"/>
</dbReference>
<keyword evidence="11" id="KW-0328">Glycosyltransferase</keyword>
<reference evidence="32 33" key="1">
    <citation type="submission" date="2019-08" db="EMBL/GenBank/DDBJ databases">
        <title>Bradyrhizobium hipponensis sp. nov., a rhizobium isolated from a Lupinus angustifolius root nodule in Tunisia.</title>
        <authorList>
            <person name="Off K."/>
            <person name="Rejili M."/>
            <person name="Mars M."/>
            <person name="Brachmann A."/>
            <person name="Marin M."/>
        </authorList>
    </citation>
    <scope>NUCLEOTIDE SEQUENCE [LARGE SCALE GENOMIC DNA]</scope>
    <source>
        <strain evidence="32 33">CTAW71</strain>
    </source>
</reference>
<evidence type="ECO:0000256" key="19">
    <source>
        <dbReference type="ARBA" id="ARBA00023136"/>
    </source>
</evidence>
<evidence type="ECO:0000259" key="31">
    <source>
        <dbReference type="Pfam" id="PF17092"/>
    </source>
</evidence>
<evidence type="ECO:0000256" key="15">
    <source>
        <dbReference type="ARBA" id="ARBA00022960"/>
    </source>
</evidence>
<keyword evidence="7" id="KW-1003">Cell membrane</keyword>
<evidence type="ECO:0000256" key="3">
    <source>
        <dbReference type="ARBA" id="ARBA00007090"/>
    </source>
</evidence>
<evidence type="ECO:0000256" key="1">
    <source>
        <dbReference type="ARBA" id="ARBA00004249"/>
    </source>
</evidence>
<evidence type="ECO:0000256" key="23">
    <source>
        <dbReference type="ARBA" id="ARBA00034000"/>
    </source>
</evidence>
<comment type="catalytic activity">
    <reaction evidence="23">
        <text>Preferential cleavage: (Ac)2-L-Lys-D-Ala-|-D-Ala. Also transpeptidation of peptidyl-alanyl moieties that are N-acyl substituents of D-alanine.</text>
        <dbReference type="EC" id="3.4.16.4"/>
    </reaction>
</comment>
<dbReference type="EMBL" id="VSSS01000004">
    <property type="protein sequence ID" value="TYL99985.1"/>
    <property type="molecule type" value="Genomic_DNA"/>
</dbReference>
<organism evidence="32 33">
    <name type="scientific">Bradyrhizobium rifense</name>
    <dbReference type="NCBI Taxonomy" id="515499"/>
    <lineage>
        <taxon>Bacteria</taxon>
        <taxon>Pseudomonadati</taxon>
        <taxon>Pseudomonadota</taxon>
        <taxon>Alphaproteobacteria</taxon>
        <taxon>Hyphomicrobiales</taxon>
        <taxon>Nitrobacteraceae</taxon>
        <taxon>Bradyrhizobium</taxon>
    </lineage>
</organism>
<dbReference type="Pfam" id="PF00912">
    <property type="entry name" value="Transgly"/>
    <property type="match status" value="1"/>
</dbReference>
<dbReference type="GO" id="GO:0008955">
    <property type="term" value="F:peptidoglycan glycosyltransferase activity"/>
    <property type="evidence" value="ECO:0007669"/>
    <property type="project" value="UniProtKB-EC"/>
</dbReference>
<evidence type="ECO:0000256" key="22">
    <source>
        <dbReference type="ARBA" id="ARBA00023316"/>
    </source>
</evidence>
<dbReference type="AlphaFoldDB" id="A0A5D3KNS2"/>
<keyword evidence="10" id="KW-0645">Protease</keyword>
<comment type="pathway">
    <text evidence="26">Glycan biosynthesis.</text>
</comment>
<sequence length="835" mass="91355">MRLLVRFMGFLFAAGTVMFLVGVGAVAGLIWHFSKDLPDYSQLQDYEPPVMTRVHAVDGSLLGEYAKERRLYLPIQAVPKLVINAFLAAEDKNFYEHGGIDYTGMARAGLVYLQNYGSNRRPQGASTITQQVAKNFLLTNEVSFARKIKEALLAMRIEKTYSKDKILELYLNEIYLGLGAYGIAAASLVYFDKSVNELTVAEASYLAALPKMPATLHPVRNRDRAIERRNYVIDRLQENGWIKQADAEKARKEPLAVTNRSNGAHTFAGEYFAEEVRRDIFERYGEKKLYEGGLSVRTTLDPKIQVMARKTMVAGLVNYDEQQGYRGAMSKLDISGDWGVKLAEIKSLSDISPWRMAVVLETSDQSARIGFQPNRELGGAISKQRETGLITLDGVKWAKAASGAAKGRTATGVSQVLQPGDVIYADPLYSKEGQPVEGQYRLRQIPEVSGAMVVMDPWTGRVLAMVGGFSFDQSQFNRATQAYRQPGSSFKPIVYSAALDNGYTPSTVVLDAPIEIDQGQGAGVWRPENFSANKYQGPVTLRNALRQSLNTVTVRLAQDIGMPLIGEYARRFGVYDELPNYLSYALGAGETTAMRMVTAYSMLANGGRRVKPTLIDRIQDRYGHTIFKHDQRECRGCDAPGGWKNQNEPQLIDRREQVLDSMTAYQITELLEGVVQAGTATVVREVGKPIAGKTGTTNEAKDAWFVGFSPDVAVAIYMGYDKPRPLGKGNAATGGHLAAPIARDFLKLALADKPAVPFKVPAGIKLIRVVAKTGMRAGPGETGGTILEAFKPGTAPPDNYSVIGVADADGRGAPGGQQQQPDSGFFMRPATGGLY</sequence>
<evidence type="ECO:0000256" key="21">
    <source>
        <dbReference type="ARBA" id="ARBA00023268"/>
    </source>
</evidence>
<keyword evidence="33" id="KW-1185">Reference proteome</keyword>
<keyword evidence="9" id="KW-0121">Carboxypeptidase</keyword>
<evidence type="ECO:0000256" key="27">
    <source>
        <dbReference type="SAM" id="MobiDB-lite"/>
    </source>
</evidence>
<dbReference type="GO" id="GO:0008658">
    <property type="term" value="F:penicillin binding"/>
    <property type="evidence" value="ECO:0007669"/>
    <property type="project" value="InterPro"/>
</dbReference>
<dbReference type="GO" id="GO:0009252">
    <property type="term" value="P:peptidoglycan biosynthetic process"/>
    <property type="evidence" value="ECO:0007669"/>
    <property type="project" value="UniProtKB-UniPathway"/>
</dbReference>
<dbReference type="PANTHER" id="PTHR32282">
    <property type="entry name" value="BINDING PROTEIN TRANSPEPTIDASE, PUTATIVE-RELATED"/>
    <property type="match status" value="1"/>
</dbReference>
<dbReference type="Proteomes" id="UP000324758">
    <property type="component" value="Unassembled WGS sequence"/>
</dbReference>
<dbReference type="SUPFAM" id="SSF53955">
    <property type="entry name" value="Lysozyme-like"/>
    <property type="match status" value="1"/>
</dbReference>
<comment type="similarity">
    <text evidence="3">In the C-terminal section; belongs to the transpeptidase family.</text>
</comment>
<dbReference type="PANTHER" id="PTHR32282:SF27">
    <property type="entry name" value="PENICILLIN-BINDING PROTEIN 1A"/>
    <property type="match status" value="1"/>
</dbReference>
<evidence type="ECO:0000259" key="29">
    <source>
        <dbReference type="Pfam" id="PF00905"/>
    </source>
</evidence>
<evidence type="ECO:0000313" key="32">
    <source>
        <dbReference type="EMBL" id="TYL99985.1"/>
    </source>
</evidence>
<dbReference type="EC" id="3.4.16.4" evidence="5"/>
<evidence type="ECO:0000256" key="16">
    <source>
        <dbReference type="ARBA" id="ARBA00022968"/>
    </source>
</evidence>
<evidence type="ECO:0000256" key="5">
    <source>
        <dbReference type="ARBA" id="ARBA00012448"/>
    </source>
</evidence>
<name>A0A5D3KNS2_9BRAD</name>
<dbReference type="UniPathway" id="UPA00219"/>
<dbReference type="FunFam" id="1.10.3810.10:FF:000003">
    <property type="entry name" value="Penicillin-binding protein 1a"/>
    <property type="match status" value="1"/>
</dbReference>
<keyword evidence="22" id="KW-0961">Cell wall biogenesis/degradation</keyword>
<feature type="domain" description="Glycosyl transferase family 51" evidence="30">
    <location>
        <begin position="59"/>
        <end position="236"/>
    </location>
</feature>
<dbReference type="InterPro" id="IPR050396">
    <property type="entry name" value="Glycosyltr_51/Transpeptidase"/>
</dbReference>
<comment type="catalytic activity">
    <reaction evidence="25">
        <text>[GlcNAc-(1-&gt;4)-Mur2Ac(oyl-L-Ala-gamma-D-Glu-L-Lys-D-Ala-D-Ala)](n)-di-trans,octa-cis-undecaprenyl diphosphate + beta-D-GlcNAc-(1-&gt;4)-Mur2Ac(oyl-L-Ala-gamma-D-Glu-L-Lys-D-Ala-D-Ala)-di-trans,octa-cis-undecaprenyl diphosphate = [GlcNAc-(1-&gt;4)-Mur2Ac(oyl-L-Ala-gamma-D-Glu-L-Lys-D-Ala-D-Ala)](n+1)-di-trans,octa-cis-undecaprenyl diphosphate + di-trans,octa-cis-undecaprenyl diphosphate + H(+)</text>
        <dbReference type="Rhea" id="RHEA:23708"/>
        <dbReference type="Rhea" id="RHEA-COMP:9602"/>
        <dbReference type="Rhea" id="RHEA-COMP:9603"/>
        <dbReference type="ChEBI" id="CHEBI:15378"/>
        <dbReference type="ChEBI" id="CHEBI:58405"/>
        <dbReference type="ChEBI" id="CHEBI:60033"/>
        <dbReference type="ChEBI" id="CHEBI:78435"/>
        <dbReference type="EC" id="2.4.99.28"/>
    </reaction>
</comment>
<dbReference type="Pfam" id="PF00905">
    <property type="entry name" value="Transpeptidase"/>
    <property type="match status" value="1"/>
</dbReference>
<dbReference type="InterPro" id="IPR031376">
    <property type="entry name" value="PCB_OB"/>
</dbReference>
<dbReference type="InterPro" id="IPR001460">
    <property type="entry name" value="PCN-bd_Tpept"/>
</dbReference>
<evidence type="ECO:0000256" key="17">
    <source>
        <dbReference type="ARBA" id="ARBA00022984"/>
    </source>
</evidence>
<proteinExistence type="inferred from homology"/>
<keyword evidence="8" id="KW-0997">Cell inner membrane</keyword>
<keyword evidence="18 28" id="KW-1133">Transmembrane helix</keyword>
<dbReference type="InterPro" id="IPR012338">
    <property type="entry name" value="Beta-lactam/transpept-like"/>
</dbReference>
<comment type="pathway">
    <text evidence="2">Cell wall biogenesis; peptidoglycan biosynthesis.</text>
</comment>
<evidence type="ECO:0000256" key="2">
    <source>
        <dbReference type="ARBA" id="ARBA00004752"/>
    </source>
</evidence>
<keyword evidence="19 28" id="KW-0472">Membrane</keyword>
<accession>A0A5D3KNS2</accession>
<evidence type="ECO:0000313" key="33">
    <source>
        <dbReference type="Proteomes" id="UP000324758"/>
    </source>
</evidence>
<feature type="region of interest" description="Disordered" evidence="27">
    <location>
        <begin position="808"/>
        <end position="835"/>
    </location>
</feature>
<keyword evidence="16" id="KW-0735">Signal-anchor</keyword>